<keyword evidence="1" id="KW-0347">Helicase</keyword>
<dbReference type="Pfam" id="PF05970">
    <property type="entry name" value="PIF1"/>
    <property type="match status" value="1"/>
</dbReference>
<keyword evidence="1" id="KW-0234">DNA repair</keyword>
<keyword evidence="1" id="KW-0547">Nucleotide-binding</keyword>
<comment type="cofactor">
    <cofactor evidence="1">
        <name>Mg(2+)</name>
        <dbReference type="ChEBI" id="CHEBI:18420"/>
    </cofactor>
</comment>
<accession>A0A1S4AZ82</accession>
<dbReference type="PANTHER" id="PTHR10492">
    <property type="match status" value="1"/>
</dbReference>
<dbReference type="InterPro" id="IPR027417">
    <property type="entry name" value="P-loop_NTPase"/>
</dbReference>
<dbReference type="SUPFAM" id="SSF52540">
    <property type="entry name" value="P-loop containing nucleoside triphosphate hydrolases"/>
    <property type="match status" value="2"/>
</dbReference>
<keyword evidence="1" id="KW-0233">DNA recombination</keyword>
<protein>
    <recommendedName>
        <fullName evidence="1">ATP-dependent DNA helicase</fullName>
        <ecNumber evidence="1">5.6.2.3</ecNumber>
    </recommendedName>
</protein>
<dbReference type="AlphaFoldDB" id="A0A1S4AZ82"/>
<dbReference type="GO" id="GO:0005524">
    <property type="term" value="F:ATP binding"/>
    <property type="evidence" value="ECO:0007669"/>
    <property type="project" value="UniProtKB-KW"/>
</dbReference>
<dbReference type="STRING" id="4097.A0A1S4AZ82"/>
<feature type="domain" description="DNA helicase Pif1-like DEAD-box helicase" evidence="2">
    <location>
        <begin position="59"/>
        <end position="246"/>
    </location>
</feature>
<dbReference type="InterPro" id="IPR010285">
    <property type="entry name" value="DNA_helicase_pif1-like_DEAD"/>
</dbReference>
<comment type="catalytic activity">
    <reaction evidence="1">
        <text>ATP + H2O = ADP + phosphate + H(+)</text>
        <dbReference type="Rhea" id="RHEA:13065"/>
        <dbReference type="ChEBI" id="CHEBI:15377"/>
        <dbReference type="ChEBI" id="CHEBI:15378"/>
        <dbReference type="ChEBI" id="CHEBI:30616"/>
        <dbReference type="ChEBI" id="CHEBI:43474"/>
        <dbReference type="ChEBI" id="CHEBI:456216"/>
        <dbReference type="EC" id="5.6.2.3"/>
    </reaction>
</comment>
<comment type="similarity">
    <text evidence="1">Belongs to the helicase family.</text>
</comment>
<dbReference type="GO" id="GO:0006310">
    <property type="term" value="P:DNA recombination"/>
    <property type="evidence" value="ECO:0007669"/>
    <property type="project" value="UniProtKB-KW"/>
</dbReference>
<keyword evidence="1" id="KW-0378">Hydrolase</keyword>
<dbReference type="RefSeq" id="XP_016481879.1">
    <property type="nucleotide sequence ID" value="XM_016626393.1"/>
</dbReference>
<keyword evidence="1" id="KW-0227">DNA damage</keyword>
<dbReference type="Gene3D" id="3.40.50.300">
    <property type="entry name" value="P-loop containing nucleotide triphosphate hydrolases"/>
    <property type="match status" value="1"/>
</dbReference>
<proteinExistence type="inferred from homology"/>
<dbReference type="EC" id="5.6.2.3" evidence="1"/>
<dbReference type="GO" id="GO:0006281">
    <property type="term" value="P:DNA repair"/>
    <property type="evidence" value="ECO:0007669"/>
    <property type="project" value="UniProtKB-KW"/>
</dbReference>
<sequence>MVYLHSTTYNPIGNSTEVPTACQFSKEWIENIVGVRRASSSLLETIDASVISNNGRDISSSSCIFEVDGPGGTRKTFLYSALLAAIQSKGFVALATTSGVAASTLSGERTAHSHFKIPIDIDGQFSCNISKQSSLALFIQDAKLIVWDEVSMAKKELIEAFDLLLKDLMDTKILFGGKVVVLGSDFRQTLPVVRSGKKEDFIEESLQCSNIWNRLKKLRLSVNMRARTDPAFCEYLMKIGSGKEKTNWQGKIEIPNCFIVPFISEKESLNLLFRVTYPDFYASPCNMSSTSSRIILTTKNDFVDEMNDMLITQLLGDSRTYDGFDETTETNDQSQYEIYLHSLHPAGLPPFRDQSFLHLLFPLRESDLWDRLLALHYALVVESSSRLDLSRRGFLVGECCSEHGDDMHNSSNYDSSLEAAFGTEYRPIDMYLGHWLPETCLGQTNCRCLSHISGVASAFL</sequence>
<name>A0A1S4AZ82_TOBAC</name>
<gene>
    <name evidence="3" type="primary">LOC107802815</name>
</gene>
<keyword evidence="1" id="KW-0067">ATP-binding</keyword>
<dbReference type="OrthoDB" id="1918649at2759"/>
<dbReference type="GO" id="GO:0000723">
    <property type="term" value="P:telomere maintenance"/>
    <property type="evidence" value="ECO:0007669"/>
    <property type="project" value="InterPro"/>
</dbReference>
<dbReference type="GO" id="GO:0016887">
    <property type="term" value="F:ATP hydrolysis activity"/>
    <property type="evidence" value="ECO:0007669"/>
    <property type="project" value="RHEA"/>
</dbReference>
<organism evidence="3">
    <name type="scientific">Nicotiana tabacum</name>
    <name type="common">Common tobacco</name>
    <dbReference type="NCBI Taxonomy" id="4097"/>
    <lineage>
        <taxon>Eukaryota</taxon>
        <taxon>Viridiplantae</taxon>
        <taxon>Streptophyta</taxon>
        <taxon>Embryophyta</taxon>
        <taxon>Tracheophyta</taxon>
        <taxon>Spermatophyta</taxon>
        <taxon>Magnoliopsida</taxon>
        <taxon>eudicotyledons</taxon>
        <taxon>Gunneridae</taxon>
        <taxon>Pentapetalae</taxon>
        <taxon>asterids</taxon>
        <taxon>lamiids</taxon>
        <taxon>Solanales</taxon>
        <taxon>Solanaceae</taxon>
        <taxon>Nicotianoideae</taxon>
        <taxon>Nicotianeae</taxon>
        <taxon>Nicotiana</taxon>
    </lineage>
</organism>
<evidence type="ECO:0000256" key="1">
    <source>
        <dbReference type="RuleBase" id="RU363044"/>
    </source>
</evidence>
<dbReference type="PANTHER" id="PTHR10492:SF100">
    <property type="entry name" value="ATP-DEPENDENT DNA HELICASE"/>
    <property type="match status" value="1"/>
</dbReference>
<dbReference type="KEGG" id="nta:107802815"/>
<dbReference type="PaxDb" id="4097-A0A1S4AZ82"/>
<dbReference type="GO" id="GO:0043139">
    <property type="term" value="F:5'-3' DNA helicase activity"/>
    <property type="evidence" value="ECO:0007669"/>
    <property type="project" value="UniProtKB-EC"/>
</dbReference>
<evidence type="ECO:0000313" key="3">
    <source>
        <dbReference type="RefSeq" id="XP_016481879.1"/>
    </source>
</evidence>
<evidence type="ECO:0000259" key="2">
    <source>
        <dbReference type="Pfam" id="PF05970"/>
    </source>
</evidence>
<reference evidence="3" key="1">
    <citation type="submission" date="2025-08" db="UniProtKB">
        <authorList>
            <consortium name="RefSeq"/>
        </authorList>
    </citation>
    <scope>IDENTIFICATION</scope>
</reference>